<feature type="compositionally biased region" description="Polar residues" evidence="1">
    <location>
        <begin position="112"/>
        <end position="122"/>
    </location>
</feature>
<feature type="compositionally biased region" description="Low complexity" evidence="1">
    <location>
        <begin position="62"/>
        <end position="72"/>
    </location>
</feature>
<protein>
    <submittedName>
        <fullName evidence="2">Uncharacterized protein</fullName>
    </submittedName>
</protein>
<feature type="non-terminal residue" evidence="2">
    <location>
        <position position="1"/>
    </location>
</feature>
<name>A0A813JJJ4_POLGL</name>
<feature type="region of interest" description="Disordered" evidence="1">
    <location>
        <begin position="36"/>
        <end position="122"/>
    </location>
</feature>
<proteinExistence type="predicted"/>
<organism evidence="2 3">
    <name type="scientific">Polarella glacialis</name>
    <name type="common">Dinoflagellate</name>
    <dbReference type="NCBI Taxonomy" id="89957"/>
    <lineage>
        <taxon>Eukaryota</taxon>
        <taxon>Sar</taxon>
        <taxon>Alveolata</taxon>
        <taxon>Dinophyceae</taxon>
        <taxon>Suessiales</taxon>
        <taxon>Suessiaceae</taxon>
        <taxon>Polarella</taxon>
    </lineage>
</organism>
<dbReference type="Proteomes" id="UP000626109">
    <property type="component" value="Unassembled WGS sequence"/>
</dbReference>
<reference evidence="2" key="1">
    <citation type="submission" date="2021-02" db="EMBL/GenBank/DDBJ databases">
        <authorList>
            <person name="Dougan E. K."/>
            <person name="Rhodes N."/>
            <person name="Thang M."/>
            <person name="Chan C."/>
        </authorList>
    </citation>
    <scope>NUCLEOTIDE SEQUENCE</scope>
</reference>
<comment type="caution">
    <text evidence="2">The sequence shown here is derived from an EMBL/GenBank/DDBJ whole genome shotgun (WGS) entry which is preliminary data.</text>
</comment>
<feature type="compositionally biased region" description="Pro residues" evidence="1">
    <location>
        <begin position="46"/>
        <end position="61"/>
    </location>
</feature>
<accession>A0A813JJJ4</accession>
<dbReference type="EMBL" id="CAJNNW010025283">
    <property type="protein sequence ID" value="CAE8676696.1"/>
    <property type="molecule type" value="Genomic_DNA"/>
</dbReference>
<dbReference type="AlphaFoldDB" id="A0A813JJJ4"/>
<evidence type="ECO:0000313" key="2">
    <source>
        <dbReference type="EMBL" id="CAE8676696.1"/>
    </source>
</evidence>
<gene>
    <name evidence="2" type="ORF">PGLA2088_LOCUS19989</name>
</gene>
<sequence length="122" mass="13167">VVRNMEGDLVEVHWEQEASMSVLPKDAVRRRYAIPEAEVSDHAAKAPPPPSPMRPSIPAEPPAARYEAPVEASYSQAASYSPELEPEWQPQPESMQPYPGSSTGYVAPPIPSASTSGTHSSE</sequence>
<evidence type="ECO:0000256" key="1">
    <source>
        <dbReference type="SAM" id="MobiDB-lite"/>
    </source>
</evidence>
<evidence type="ECO:0000313" key="3">
    <source>
        <dbReference type="Proteomes" id="UP000626109"/>
    </source>
</evidence>
<feature type="non-terminal residue" evidence="2">
    <location>
        <position position="122"/>
    </location>
</feature>